<comment type="caution">
    <text evidence="1">The sequence shown here is derived from an EMBL/GenBank/DDBJ whole genome shotgun (WGS) entry which is preliminary data.</text>
</comment>
<proteinExistence type="predicted"/>
<dbReference type="Pfam" id="PF03400">
    <property type="entry name" value="DDE_Tnp_IS1"/>
    <property type="match status" value="1"/>
</dbReference>
<name>A0A9X1JM93_9FLAO</name>
<evidence type="ECO:0000313" key="1">
    <source>
        <dbReference type="EMBL" id="MBV7268061.1"/>
    </source>
</evidence>
<evidence type="ECO:0000313" key="2">
    <source>
        <dbReference type="Proteomes" id="UP001138894"/>
    </source>
</evidence>
<dbReference type="InterPro" id="IPR005063">
    <property type="entry name" value="Transposase_27"/>
</dbReference>
<sequence length="114" mass="13797">MANGKFQNWLTYSIEQKTRAVIGFCVGSNSIENIKLIIGKLLLLKPQKNYTDRLPLSRNLIPRHIHKVFQYFTNRIERKNLALRTHIKRLFRKTIYYSKKEKYLEAYLRIYYWG</sequence>
<dbReference type="GO" id="GO:0003677">
    <property type="term" value="F:DNA binding"/>
    <property type="evidence" value="ECO:0007669"/>
    <property type="project" value="InterPro"/>
</dbReference>
<gene>
    <name evidence="1" type="ORF">KCG49_02505</name>
</gene>
<evidence type="ECO:0008006" key="3">
    <source>
        <dbReference type="Google" id="ProtNLM"/>
    </source>
</evidence>
<dbReference type="GO" id="GO:0004803">
    <property type="term" value="F:transposase activity"/>
    <property type="evidence" value="ECO:0007669"/>
    <property type="project" value="InterPro"/>
</dbReference>
<protein>
    <recommendedName>
        <fullName evidence="3">IS1 transposase</fullName>
    </recommendedName>
</protein>
<dbReference type="AlphaFoldDB" id="A0A9X1JM93"/>
<dbReference type="Proteomes" id="UP001138894">
    <property type="component" value="Unassembled WGS sequence"/>
</dbReference>
<keyword evidence="2" id="KW-1185">Reference proteome</keyword>
<dbReference type="EMBL" id="JAGSPD010000002">
    <property type="protein sequence ID" value="MBV7268061.1"/>
    <property type="molecule type" value="Genomic_DNA"/>
</dbReference>
<reference evidence="1" key="1">
    <citation type="submission" date="2021-04" db="EMBL/GenBank/DDBJ databases">
        <authorList>
            <person name="Pira H."/>
            <person name="Risdian C."/>
            <person name="Wink J."/>
        </authorList>
    </citation>
    <scope>NUCLEOTIDE SEQUENCE</scope>
    <source>
        <strain evidence="1">WHY3</strain>
    </source>
</reference>
<dbReference type="GO" id="GO:0006313">
    <property type="term" value="P:DNA transposition"/>
    <property type="evidence" value="ECO:0007669"/>
    <property type="project" value="InterPro"/>
</dbReference>
<organism evidence="1 2">
    <name type="scientific">Winogradskyella luteola</name>
    <dbReference type="NCBI Taxonomy" id="2828330"/>
    <lineage>
        <taxon>Bacteria</taxon>
        <taxon>Pseudomonadati</taxon>
        <taxon>Bacteroidota</taxon>
        <taxon>Flavobacteriia</taxon>
        <taxon>Flavobacteriales</taxon>
        <taxon>Flavobacteriaceae</taxon>
        <taxon>Winogradskyella</taxon>
    </lineage>
</organism>
<accession>A0A9X1JM93</accession>